<dbReference type="InterPro" id="IPR029058">
    <property type="entry name" value="AB_hydrolase_fold"/>
</dbReference>
<dbReference type="SUPFAM" id="SSF53474">
    <property type="entry name" value="alpha/beta-Hydrolases"/>
    <property type="match status" value="1"/>
</dbReference>
<keyword evidence="4" id="KW-1185">Reference proteome</keyword>
<comment type="similarity">
    <text evidence="1">Belongs to the AB hydrolase superfamily.</text>
</comment>
<evidence type="ECO:0000256" key="1">
    <source>
        <dbReference type="ARBA" id="ARBA00008645"/>
    </source>
</evidence>
<name>A0A1H3AYJ1_9PSEU</name>
<evidence type="ECO:0000313" key="3">
    <source>
        <dbReference type="EMBL" id="SDX34655.1"/>
    </source>
</evidence>
<dbReference type="InterPro" id="IPR050261">
    <property type="entry name" value="FrsA_esterase"/>
</dbReference>
<organism evidence="3 4">
    <name type="scientific">Amycolatopsis xylanica</name>
    <dbReference type="NCBI Taxonomy" id="589385"/>
    <lineage>
        <taxon>Bacteria</taxon>
        <taxon>Bacillati</taxon>
        <taxon>Actinomycetota</taxon>
        <taxon>Actinomycetes</taxon>
        <taxon>Pseudonocardiales</taxon>
        <taxon>Pseudonocardiaceae</taxon>
        <taxon>Amycolatopsis</taxon>
    </lineage>
</organism>
<dbReference type="Pfam" id="PF20434">
    <property type="entry name" value="BD-FAE"/>
    <property type="match status" value="1"/>
</dbReference>
<proteinExistence type="inferred from homology"/>
<dbReference type="EMBL" id="FNON01000002">
    <property type="protein sequence ID" value="SDX34655.1"/>
    <property type="molecule type" value="Genomic_DNA"/>
</dbReference>
<dbReference type="RefSeq" id="WP_091288912.1">
    <property type="nucleotide sequence ID" value="NZ_FNON01000002.1"/>
</dbReference>
<dbReference type="InterPro" id="IPR049492">
    <property type="entry name" value="BD-FAE-like_dom"/>
</dbReference>
<dbReference type="OrthoDB" id="5902829at2"/>
<accession>A0A1H3AYJ1</accession>
<dbReference type="AlphaFoldDB" id="A0A1H3AYJ1"/>
<dbReference type="Gene3D" id="3.40.50.1820">
    <property type="entry name" value="alpha/beta hydrolase"/>
    <property type="match status" value="1"/>
</dbReference>
<sequence length="235" mass="25363">MPFEDVLKPFVIEVEPTEPERHGAVDLYLPDADGPRPAIVFVHGGPVAPEQRPTPRDWPVFRGYGSLSAAKGVVAAVVDHRLHAFDAYPTAAEDVAAAVELVRADPRVDPNRIAVWFFSGGGLLSAEWLRAGHGWLRCVAANYPLLATFPGWEIEPRFRPVEAVGESTLPIVLVRVGLERPEIAAGVAAFVEAAGANLEIVDVPNGQHSFDLLDHTDESRKAVELAFDKVLAALG</sequence>
<gene>
    <name evidence="3" type="ORF">SAMN05421504_1021109</name>
</gene>
<evidence type="ECO:0000259" key="2">
    <source>
        <dbReference type="Pfam" id="PF20434"/>
    </source>
</evidence>
<dbReference type="STRING" id="589385.SAMN05421504_1021109"/>
<protein>
    <submittedName>
        <fullName evidence="3">Acetyl esterase/lipase</fullName>
    </submittedName>
</protein>
<evidence type="ECO:0000313" key="4">
    <source>
        <dbReference type="Proteomes" id="UP000199515"/>
    </source>
</evidence>
<dbReference type="Proteomes" id="UP000199515">
    <property type="component" value="Unassembled WGS sequence"/>
</dbReference>
<reference evidence="3 4" key="1">
    <citation type="submission" date="2016-10" db="EMBL/GenBank/DDBJ databases">
        <authorList>
            <person name="de Groot N.N."/>
        </authorList>
    </citation>
    <scope>NUCLEOTIDE SEQUENCE [LARGE SCALE GENOMIC DNA]</scope>
    <source>
        <strain evidence="3 4">CPCC 202699</strain>
    </source>
</reference>
<feature type="domain" description="BD-FAE-like" evidence="2">
    <location>
        <begin position="26"/>
        <end position="125"/>
    </location>
</feature>
<dbReference type="PANTHER" id="PTHR22946">
    <property type="entry name" value="DIENELACTONE HYDROLASE DOMAIN-CONTAINING PROTEIN-RELATED"/>
    <property type="match status" value="1"/>
</dbReference>